<protein>
    <recommendedName>
        <fullName evidence="3">Trehalase</fullName>
        <ecNumber evidence="2">3.2.1.28</ecNumber>
    </recommendedName>
    <alternativeName>
        <fullName evidence="4">Alpha,alpha-trehalase</fullName>
    </alternativeName>
</protein>
<dbReference type="EC" id="3.2.1.28" evidence="2"/>
<evidence type="ECO:0000256" key="3">
    <source>
        <dbReference type="ARBA" id="ARBA00019905"/>
    </source>
</evidence>
<name>A0ABD6EU88_9BILA</name>
<dbReference type="AlphaFoldDB" id="A0ABD6EU88"/>
<sequence>MVMAFVVGIILFHVFIAHGLHVGVYETDNEDSDIFQPATHLKVISSFDSPNCSEPVCTGPLSNIYCSGKILHASWLFGLQRSCPGDMMRNSPAFILKEFSKLKYPLKRDEFKAFCFENFASVPYLKYAELDDWSESPPNVVLLKDTKFWKFVNELNQIWKNLGREFIPKVHELPHLFPIVPVLNRFVVPGGFFQIYFYWDSYWIMKGLLFSNMKSTVLGMLENFASIIDRHGFIPNSGAIQLSRRSQPPLFTQMVADYISVVENKTTLSRMVTYVERELMWWQLNRNVSVKSASGETYLMYQYRV</sequence>
<keyword evidence="7" id="KW-1185">Reference proteome</keyword>
<evidence type="ECO:0000256" key="5">
    <source>
        <dbReference type="SAM" id="SignalP"/>
    </source>
</evidence>
<dbReference type="Pfam" id="PF01204">
    <property type="entry name" value="Trehalase"/>
    <property type="match status" value="1"/>
</dbReference>
<evidence type="ECO:0000256" key="1">
    <source>
        <dbReference type="ARBA" id="ARBA00005615"/>
    </source>
</evidence>
<dbReference type="InterPro" id="IPR012341">
    <property type="entry name" value="6hp_glycosidase-like_sf"/>
</dbReference>
<comment type="caution">
    <text evidence="6">The sequence shown here is derived from an EMBL/GenBank/DDBJ whole genome shotgun (WGS) entry which is preliminary data.</text>
</comment>
<accession>A0ABD6EU88</accession>
<dbReference type="InterPro" id="IPR001661">
    <property type="entry name" value="Glyco_hydro_37"/>
</dbReference>
<dbReference type="PANTHER" id="PTHR23403:SF3">
    <property type="entry name" value="TREHALASE"/>
    <property type="match status" value="1"/>
</dbReference>
<keyword evidence="5" id="KW-0732">Signal</keyword>
<dbReference type="PANTHER" id="PTHR23403">
    <property type="entry name" value="TREHALASE"/>
    <property type="match status" value="1"/>
</dbReference>
<evidence type="ECO:0000313" key="7">
    <source>
        <dbReference type="Proteomes" id="UP001608902"/>
    </source>
</evidence>
<dbReference type="EMBL" id="JBGFUD010005797">
    <property type="protein sequence ID" value="MFH4980608.1"/>
    <property type="molecule type" value="Genomic_DNA"/>
</dbReference>
<dbReference type="Proteomes" id="UP001608902">
    <property type="component" value="Unassembled WGS sequence"/>
</dbReference>
<dbReference type="GO" id="GO:0004555">
    <property type="term" value="F:alpha,alpha-trehalase activity"/>
    <property type="evidence" value="ECO:0007669"/>
    <property type="project" value="UniProtKB-EC"/>
</dbReference>
<gene>
    <name evidence="6" type="ORF">AB6A40_007317</name>
</gene>
<organism evidence="6 7">
    <name type="scientific">Gnathostoma spinigerum</name>
    <dbReference type="NCBI Taxonomy" id="75299"/>
    <lineage>
        <taxon>Eukaryota</taxon>
        <taxon>Metazoa</taxon>
        <taxon>Ecdysozoa</taxon>
        <taxon>Nematoda</taxon>
        <taxon>Chromadorea</taxon>
        <taxon>Rhabditida</taxon>
        <taxon>Spirurina</taxon>
        <taxon>Gnathostomatomorpha</taxon>
        <taxon>Gnathostomatoidea</taxon>
        <taxon>Gnathostomatidae</taxon>
        <taxon>Gnathostoma</taxon>
    </lineage>
</organism>
<comment type="similarity">
    <text evidence="1">Belongs to the glycosyl hydrolase 37 family.</text>
</comment>
<evidence type="ECO:0000313" key="6">
    <source>
        <dbReference type="EMBL" id="MFH4980608.1"/>
    </source>
</evidence>
<dbReference type="InterPro" id="IPR008928">
    <property type="entry name" value="6-hairpin_glycosidase_sf"/>
</dbReference>
<proteinExistence type="inferred from homology"/>
<evidence type="ECO:0000256" key="4">
    <source>
        <dbReference type="ARBA" id="ARBA00030473"/>
    </source>
</evidence>
<dbReference type="SUPFAM" id="SSF48208">
    <property type="entry name" value="Six-hairpin glycosidases"/>
    <property type="match status" value="1"/>
</dbReference>
<feature type="chain" id="PRO_5044812739" description="Trehalase" evidence="5">
    <location>
        <begin position="20"/>
        <end position="305"/>
    </location>
</feature>
<feature type="signal peptide" evidence="5">
    <location>
        <begin position="1"/>
        <end position="19"/>
    </location>
</feature>
<evidence type="ECO:0000256" key="2">
    <source>
        <dbReference type="ARBA" id="ARBA00012757"/>
    </source>
</evidence>
<reference evidence="6 7" key="1">
    <citation type="submission" date="2024-08" db="EMBL/GenBank/DDBJ databases">
        <title>Gnathostoma spinigerum genome.</title>
        <authorList>
            <person name="Gonzalez-Bertolin B."/>
            <person name="Monzon S."/>
            <person name="Zaballos A."/>
            <person name="Jimenez P."/>
            <person name="Dekumyoy P."/>
            <person name="Varona S."/>
            <person name="Cuesta I."/>
            <person name="Sumanam S."/>
            <person name="Adisakwattana P."/>
            <person name="Gasser R.B."/>
            <person name="Hernandez-Gonzalez A."/>
            <person name="Young N.D."/>
            <person name="Perteguer M.J."/>
        </authorList>
    </citation>
    <scope>NUCLEOTIDE SEQUENCE [LARGE SCALE GENOMIC DNA]</scope>
    <source>
        <strain evidence="6">AL3</strain>
        <tissue evidence="6">Liver</tissue>
    </source>
</reference>
<dbReference type="Gene3D" id="1.50.10.10">
    <property type="match status" value="1"/>
</dbReference>